<dbReference type="OrthoDB" id="10262490at2759"/>
<dbReference type="InterPro" id="IPR023442">
    <property type="entry name" value="Ribosomal_eL24_CS"/>
</dbReference>
<keyword evidence="4" id="KW-0539">Nucleus</keyword>
<evidence type="ECO:0000313" key="8">
    <source>
        <dbReference type="EMBL" id="CAF0977534.1"/>
    </source>
</evidence>
<reference evidence="7" key="1">
    <citation type="submission" date="2021-02" db="EMBL/GenBank/DDBJ databases">
        <authorList>
            <person name="Nowell W R."/>
        </authorList>
    </citation>
    <scope>NUCLEOTIDE SEQUENCE</scope>
</reference>
<evidence type="ECO:0000256" key="3">
    <source>
        <dbReference type="ARBA" id="ARBA00022517"/>
    </source>
</evidence>
<comment type="caution">
    <text evidence="7">The sequence shown here is derived from an EMBL/GenBank/DDBJ whole genome shotgun (WGS) entry which is preliminary data.</text>
</comment>
<feature type="domain" description="TRASH" evidence="6">
    <location>
        <begin position="6"/>
        <end position="44"/>
    </location>
</feature>
<comment type="subcellular location">
    <subcellularLocation>
        <location evidence="1">Nucleus</location>
    </subcellularLocation>
</comment>
<dbReference type="Proteomes" id="UP000663828">
    <property type="component" value="Unassembled WGS sequence"/>
</dbReference>
<evidence type="ECO:0000313" key="9">
    <source>
        <dbReference type="Proteomes" id="UP000663828"/>
    </source>
</evidence>
<dbReference type="PROSITE" id="PS01073">
    <property type="entry name" value="RIBOSOMAL_L24E"/>
    <property type="match status" value="1"/>
</dbReference>
<dbReference type="FunFam" id="2.30.170.20:FF:000001">
    <property type="entry name" value="probable ribosome biogenesis protein RLP24"/>
    <property type="match status" value="1"/>
</dbReference>
<dbReference type="AlphaFoldDB" id="A0A813W1C5"/>
<keyword evidence="9" id="KW-1185">Reference proteome</keyword>
<evidence type="ECO:0000256" key="1">
    <source>
        <dbReference type="ARBA" id="ARBA00004123"/>
    </source>
</evidence>
<evidence type="ECO:0000256" key="5">
    <source>
        <dbReference type="ARBA" id="ARBA00039784"/>
    </source>
</evidence>
<organism evidence="7 10">
    <name type="scientific">Adineta ricciae</name>
    <name type="common">Rotifer</name>
    <dbReference type="NCBI Taxonomy" id="249248"/>
    <lineage>
        <taxon>Eukaryota</taxon>
        <taxon>Metazoa</taxon>
        <taxon>Spiralia</taxon>
        <taxon>Gnathifera</taxon>
        <taxon>Rotifera</taxon>
        <taxon>Eurotatoria</taxon>
        <taxon>Bdelloidea</taxon>
        <taxon>Adinetida</taxon>
        <taxon>Adinetidae</taxon>
        <taxon>Adineta</taxon>
    </lineage>
</organism>
<dbReference type="GO" id="GO:0042273">
    <property type="term" value="P:ribosomal large subunit biogenesis"/>
    <property type="evidence" value="ECO:0007669"/>
    <property type="project" value="TreeGrafter"/>
</dbReference>
<dbReference type="InterPro" id="IPR000988">
    <property type="entry name" value="Ribosomal_eL24-rel_N"/>
</dbReference>
<dbReference type="PANTHER" id="PTHR10792">
    <property type="entry name" value="60S RIBOSOMAL PROTEIN L24"/>
    <property type="match status" value="1"/>
</dbReference>
<keyword evidence="3" id="KW-0690">Ribosome biogenesis</keyword>
<dbReference type="GO" id="GO:0005730">
    <property type="term" value="C:nucleolus"/>
    <property type="evidence" value="ECO:0007669"/>
    <property type="project" value="TreeGrafter"/>
</dbReference>
<dbReference type="SUPFAM" id="SSF57716">
    <property type="entry name" value="Glucocorticoid receptor-like (DNA-binding domain)"/>
    <property type="match status" value="1"/>
</dbReference>
<sequence>MRLETCYYCSSTIWPGHGIQFVRNDCKIFRFCRSRCHRAFKKKWNPRKSRWTKAHRKFTGKDLTTDTTYEFEKRRNEPVKYDRELWQNTVKAMDKIQEIRTKRERHHIMKRLRQGTLDRKAADLREVRDYIHLVRAPNATKPMEEIEMVQKAMQKREEAGELLTKIGTTVSTTKKLSALRRRAPKIEVTMETSDNEQVLNEDME</sequence>
<comment type="similarity">
    <text evidence="2">Belongs to the eukaryotic ribosomal protein eL24 family.</text>
</comment>
<dbReference type="GO" id="GO:0003735">
    <property type="term" value="F:structural constituent of ribosome"/>
    <property type="evidence" value="ECO:0007669"/>
    <property type="project" value="InterPro"/>
</dbReference>
<evidence type="ECO:0000256" key="4">
    <source>
        <dbReference type="ARBA" id="ARBA00023242"/>
    </source>
</evidence>
<dbReference type="SMART" id="SM00746">
    <property type="entry name" value="TRASH"/>
    <property type="match status" value="1"/>
</dbReference>
<accession>A0A813W1C5</accession>
<proteinExistence type="inferred from homology"/>
<dbReference type="InterPro" id="IPR011017">
    <property type="entry name" value="TRASH_dom"/>
</dbReference>
<dbReference type="EMBL" id="CAJNOR010000670">
    <property type="protein sequence ID" value="CAF0977534.1"/>
    <property type="molecule type" value="Genomic_DNA"/>
</dbReference>
<gene>
    <name evidence="7" type="ORF">EDS130_LOCUS7053</name>
    <name evidence="8" type="ORF">XAT740_LOCUS12004</name>
</gene>
<evidence type="ECO:0000259" key="6">
    <source>
        <dbReference type="SMART" id="SM00746"/>
    </source>
</evidence>
<dbReference type="InterPro" id="IPR056366">
    <property type="entry name" value="Ribosomal_eL24"/>
</dbReference>
<evidence type="ECO:0000313" key="10">
    <source>
        <dbReference type="Proteomes" id="UP000663852"/>
    </source>
</evidence>
<evidence type="ECO:0000256" key="2">
    <source>
        <dbReference type="ARBA" id="ARBA00005647"/>
    </source>
</evidence>
<name>A0A813W1C5_ADIRI</name>
<dbReference type="Pfam" id="PF01246">
    <property type="entry name" value="Ribosomal_L24e"/>
    <property type="match status" value="1"/>
</dbReference>
<dbReference type="CDD" id="cd00472">
    <property type="entry name" value="Ribosomal_L24e_L24"/>
    <property type="match status" value="1"/>
</dbReference>
<evidence type="ECO:0000313" key="7">
    <source>
        <dbReference type="EMBL" id="CAF0845629.1"/>
    </source>
</evidence>
<dbReference type="EMBL" id="CAJNOJ010000021">
    <property type="protein sequence ID" value="CAF0845629.1"/>
    <property type="molecule type" value="Genomic_DNA"/>
</dbReference>
<protein>
    <recommendedName>
        <fullName evidence="5">Probable ribosome biogenesis protein RLP24</fullName>
    </recommendedName>
</protein>
<dbReference type="Proteomes" id="UP000663852">
    <property type="component" value="Unassembled WGS sequence"/>
</dbReference>
<dbReference type="Gene3D" id="2.30.170.20">
    <property type="entry name" value="Ribosomal protein L24e"/>
    <property type="match status" value="1"/>
</dbReference>
<dbReference type="PANTHER" id="PTHR10792:SF8">
    <property type="entry name" value="RIBOSOME BIOGENESIS PROTEIN RLP24-RELATED"/>
    <property type="match status" value="1"/>
</dbReference>
<dbReference type="InterPro" id="IPR038630">
    <property type="entry name" value="L24e/L24_sf"/>
</dbReference>